<dbReference type="PROSITE" id="PS50250">
    <property type="entry name" value="PCI"/>
    <property type="match status" value="1"/>
</dbReference>
<dbReference type="InterPro" id="IPR033464">
    <property type="entry name" value="CSN8_PSD8_EIF3K"/>
</dbReference>
<evidence type="ECO:0000256" key="6">
    <source>
        <dbReference type="ARBA" id="ARBA00022790"/>
    </source>
</evidence>
<dbReference type="GO" id="GO:0008180">
    <property type="term" value="C:COP9 signalosome"/>
    <property type="evidence" value="ECO:0007669"/>
    <property type="project" value="UniProtKB-KW"/>
</dbReference>
<keyword evidence="5" id="KW-0963">Cytoplasm</keyword>
<dbReference type="Pfam" id="PF10075">
    <property type="entry name" value="CSN8_PSD8_EIF3K"/>
    <property type="match status" value="1"/>
</dbReference>
<gene>
    <name evidence="9" type="primary">Cops8</name>
    <name evidence="9" type="ORF">g.12479</name>
</gene>
<evidence type="ECO:0000256" key="7">
    <source>
        <dbReference type="ARBA" id="ARBA00023242"/>
    </source>
</evidence>
<sequence length="214" mass="24174">MTNFTFDYASLSKVLEGQELESPAGQTSPQVYGQLLAIYLLFNDLTSAKFLWKRIPDDVKAANNELSVIWSVGKLMWKKNYSEIYGTIDSIPVWPNHLKNIMKLISESTRQRVIELISKAYSSISLNDASQLLGLNNDETLKLAEQLNWLHESETGFLTINQQQCDIPGTSINQQQFDRHQKQSGKAGPVSGLDNGTELLEKLTEYIIFLESTK</sequence>
<dbReference type="GO" id="GO:0010387">
    <property type="term" value="P:COP9 signalosome assembly"/>
    <property type="evidence" value="ECO:0007669"/>
    <property type="project" value="InterPro"/>
</dbReference>
<organism evidence="9">
    <name type="scientific">Aceria tosichella</name>
    <name type="common">wheat curl mite</name>
    <dbReference type="NCBI Taxonomy" id="561515"/>
    <lineage>
        <taxon>Eukaryota</taxon>
        <taxon>Metazoa</taxon>
        <taxon>Ecdysozoa</taxon>
        <taxon>Arthropoda</taxon>
        <taxon>Chelicerata</taxon>
        <taxon>Arachnida</taxon>
        <taxon>Acari</taxon>
        <taxon>Acariformes</taxon>
        <taxon>Trombidiformes</taxon>
        <taxon>Prostigmata</taxon>
        <taxon>Eupodina</taxon>
        <taxon>Eriophyoidea</taxon>
        <taxon>Eriophyidae</taxon>
        <taxon>Eriophyinae</taxon>
        <taxon>Aceriini</taxon>
        <taxon>Aceria</taxon>
    </lineage>
</organism>
<dbReference type="InterPro" id="IPR033205">
    <property type="entry name" value="COP9_CSN8"/>
</dbReference>
<dbReference type="PANTHER" id="PTHR13339">
    <property type="entry name" value="COP9 SIGNALOSOME COMPLEX SUBUNIT 8"/>
    <property type="match status" value="1"/>
</dbReference>
<name>A0A6G1SM03_9ACAR</name>
<evidence type="ECO:0000259" key="8">
    <source>
        <dbReference type="PROSITE" id="PS50250"/>
    </source>
</evidence>
<evidence type="ECO:0000256" key="4">
    <source>
        <dbReference type="ARBA" id="ARBA00014875"/>
    </source>
</evidence>
<evidence type="ECO:0000256" key="5">
    <source>
        <dbReference type="ARBA" id="ARBA00022490"/>
    </source>
</evidence>
<keyword evidence="7" id="KW-0539">Nucleus</keyword>
<dbReference type="GO" id="GO:0000338">
    <property type="term" value="P:protein deneddylation"/>
    <property type="evidence" value="ECO:0007669"/>
    <property type="project" value="InterPro"/>
</dbReference>
<protein>
    <recommendedName>
        <fullName evidence="4">COP9 signalosome complex subunit 8</fullName>
    </recommendedName>
</protein>
<evidence type="ECO:0000256" key="1">
    <source>
        <dbReference type="ARBA" id="ARBA00004123"/>
    </source>
</evidence>
<comment type="similarity">
    <text evidence="3">Belongs to the CSN8 family.</text>
</comment>
<comment type="subcellular location">
    <subcellularLocation>
        <location evidence="2">Cytoplasm</location>
    </subcellularLocation>
    <subcellularLocation>
        <location evidence="1">Nucleus</location>
    </subcellularLocation>
</comment>
<proteinExistence type="inferred from homology"/>
<evidence type="ECO:0000313" key="9">
    <source>
        <dbReference type="EMBL" id="MDE50930.1"/>
    </source>
</evidence>
<accession>A0A6G1SM03</accession>
<evidence type="ECO:0000256" key="2">
    <source>
        <dbReference type="ARBA" id="ARBA00004496"/>
    </source>
</evidence>
<dbReference type="GO" id="GO:0005737">
    <property type="term" value="C:cytoplasm"/>
    <property type="evidence" value="ECO:0007669"/>
    <property type="project" value="UniProtKB-SubCell"/>
</dbReference>
<feature type="domain" description="PCI" evidence="8">
    <location>
        <begin position="3"/>
        <end position="174"/>
    </location>
</feature>
<evidence type="ECO:0000256" key="3">
    <source>
        <dbReference type="ARBA" id="ARBA00008252"/>
    </source>
</evidence>
<keyword evidence="6" id="KW-0736">Signalosome</keyword>
<dbReference type="Gene3D" id="1.25.40.990">
    <property type="match status" value="1"/>
</dbReference>
<dbReference type="EMBL" id="GGYP01006159">
    <property type="protein sequence ID" value="MDE50930.1"/>
    <property type="molecule type" value="Transcribed_RNA"/>
</dbReference>
<dbReference type="AlphaFoldDB" id="A0A6G1SM03"/>
<reference evidence="9" key="1">
    <citation type="submission" date="2018-10" db="EMBL/GenBank/DDBJ databases">
        <title>Transcriptome assembly of Aceria tosichella (Wheat curl mite) Type 2.</title>
        <authorList>
            <person name="Scully E.D."/>
            <person name="Geib S.M."/>
            <person name="Palmer N.A."/>
            <person name="Gupta A.K."/>
            <person name="Sarath G."/>
            <person name="Tatineni S."/>
        </authorList>
    </citation>
    <scope>NUCLEOTIDE SEQUENCE</scope>
    <source>
        <strain evidence="9">LincolnNE</strain>
    </source>
</reference>
<dbReference type="PANTHER" id="PTHR13339:SF0">
    <property type="entry name" value="COP9 SIGNALOSOME COMPLEX SUBUNIT 8"/>
    <property type="match status" value="1"/>
</dbReference>
<dbReference type="InterPro" id="IPR000717">
    <property type="entry name" value="PCI_dom"/>
</dbReference>